<feature type="transmembrane region" description="Helical" evidence="2">
    <location>
        <begin position="21"/>
        <end position="40"/>
    </location>
</feature>
<dbReference type="SUPFAM" id="SSF56672">
    <property type="entry name" value="DNA/RNA polymerases"/>
    <property type="match status" value="1"/>
</dbReference>
<accession>A0ABQ9HM26</accession>
<evidence type="ECO:0000256" key="2">
    <source>
        <dbReference type="SAM" id="Phobius"/>
    </source>
</evidence>
<comment type="caution">
    <text evidence="4">The sequence shown here is derived from an EMBL/GenBank/DDBJ whole genome shotgun (WGS) entry which is preliminary data.</text>
</comment>
<evidence type="ECO:0000259" key="3">
    <source>
        <dbReference type="Pfam" id="PF17919"/>
    </source>
</evidence>
<evidence type="ECO:0000313" key="4">
    <source>
        <dbReference type="EMBL" id="KAJ8885372.1"/>
    </source>
</evidence>
<evidence type="ECO:0000313" key="5">
    <source>
        <dbReference type="Proteomes" id="UP001159363"/>
    </source>
</evidence>
<organism evidence="4 5">
    <name type="scientific">Dryococelus australis</name>
    <dbReference type="NCBI Taxonomy" id="614101"/>
    <lineage>
        <taxon>Eukaryota</taxon>
        <taxon>Metazoa</taxon>
        <taxon>Ecdysozoa</taxon>
        <taxon>Arthropoda</taxon>
        <taxon>Hexapoda</taxon>
        <taxon>Insecta</taxon>
        <taxon>Pterygota</taxon>
        <taxon>Neoptera</taxon>
        <taxon>Polyneoptera</taxon>
        <taxon>Phasmatodea</taxon>
        <taxon>Verophasmatodea</taxon>
        <taxon>Anareolatae</taxon>
        <taxon>Phasmatidae</taxon>
        <taxon>Eurycanthinae</taxon>
        <taxon>Dryococelus</taxon>
    </lineage>
</organism>
<dbReference type="PANTHER" id="PTHR37984">
    <property type="entry name" value="PROTEIN CBG26694"/>
    <property type="match status" value="1"/>
</dbReference>
<dbReference type="InterPro" id="IPR041577">
    <property type="entry name" value="RT_RNaseH_2"/>
</dbReference>
<dbReference type="InterPro" id="IPR050951">
    <property type="entry name" value="Retrovirus_Pol_polyprotein"/>
</dbReference>
<keyword evidence="2" id="KW-1133">Transmembrane helix</keyword>
<feature type="transmembrane region" description="Helical" evidence="2">
    <location>
        <begin position="71"/>
        <end position="93"/>
    </location>
</feature>
<keyword evidence="1" id="KW-0511">Multifunctional enzyme</keyword>
<dbReference type="Proteomes" id="UP001159363">
    <property type="component" value="Chromosome X"/>
</dbReference>
<keyword evidence="2" id="KW-0812">Transmembrane</keyword>
<keyword evidence="5" id="KW-1185">Reference proteome</keyword>
<dbReference type="Pfam" id="PF17919">
    <property type="entry name" value="RT_RNaseH_2"/>
    <property type="match status" value="1"/>
</dbReference>
<feature type="domain" description="Reverse transcriptase/retrotransposon-derived protein RNase H-like" evidence="3">
    <location>
        <begin position="2"/>
        <end position="41"/>
    </location>
</feature>
<gene>
    <name evidence="4" type="ORF">PR048_011569</name>
</gene>
<evidence type="ECO:0000256" key="1">
    <source>
        <dbReference type="ARBA" id="ARBA00023268"/>
    </source>
</evidence>
<proteinExistence type="predicted"/>
<dbReference type="EMBL" id="JARBHB010000004">
    <property type="protein sequence ID" value="KAJ8885372.1"/>
    <property type="molecule type" value="Genomic_DNA"/>
</dbReference>
<name>A0ABQ9HM26_9NEOP</name>
<dbReference type="InterPro" id="IPR043502">
    <property type="entry name" value="DNA/RNA_pol_sf"/>
</dbReference>
<reference evidence="4 5" key="1">
    <citation type="submission" date="2023-02" db="EMBL/GenBank/DDBJ databases">
        <title>LHISI_Scaffold_Assembly.</title>
        <authorList>
            <person name="Stuart O.P."/>
            <person name="Cleave R."/>
            <person name="Magrath M.J.L."/>
            <person name="Mikheyev A.S."/>
        </authorList>
    </citation>
    <scope>NUCLEOTIDE SEQUENCE [LARGE SCALE GENOMIC DNA]</scope>
    <source>
        <strain evidence="4">Daus_M_001</strain>
        <tissue evidence="4">Leg muscle</tissue>
    </source>
</reference>
<sequence>MVKDMLTSHQVLSHYNPDLPLIVTADASLVGVGAVLAHIVPGAQPGKTREIPTSYTGKDLLSYLELKSSAFTWPFIGLQLLLITNPCLAYLLLTARDLRLLSPRDIARATDSDVVLRQVKIYIHQGWPSTVPTELLPFYSKRAALSLHSECSLWHEHVMIPSALQENAITNKVKLHQACQTVANAPSRSIVCPWPRAESAWERVHQDYTGPFLRHYLLIVINAYSK</sequence>
<keyword evidence="2" id="KW-0472">Membrane</keyword>
<protein>
    <recommendedName>
        <fullName evidence="3">Reverse transcriptase/retrotransposon-derived protein RNase H-like domain-containing protein</fullName>
    </recommendedName>
</protein>
<dbReference type="PANTHER" id="PTHR37984:SF5">
    <property type="entry name" value="PROTEIN NYNRIN-LIKE"/>
    <property type="match status" value="1"/>
</dbReference>